<gene>
    <name evidence="3" type="ORF">SACC_15280</name>
</gene>
<dbReference type="PANTHER" id="PTHR33295:SF19">
    <property type="entry name" value="ARCHAEAL ATPASE"/>
    <property type="match status" value="1"/>
</dbReference>
<proteinExistence type="predicted"/>
<dbReference type="InterPro" id="IPR025420">
    <property type="entry name" value="DUF4143"/>
</dbReference>
<evidence type="ECO:0000313" key="4">
    <source>
        <dbReference type="Proteomes" id="UP001319921"/>
    </source>
</evidence>
<dbReference type="EMBL" id="AP025226">
    <property type="protein sequence ID" value="BDB98511.1"/>
    <property type="molecule type" value="Genomic_DNA"/>
</dbReference>
<feature type="domain" description="DUF4143" evidence="2">
    <location>
        <begin position="253"/>
        <end position="397"/>
    </location>
</feature>
<evidence type="ECO:0000313" key="3">
    <source>
        <dbReference type="EMBL" id="BDB98511.1"/>
    </source>
</evidence>
<dbReference type="KEGG" id="scas:SACC_15280"/>
<accession>A0AAQ4CRT0</accession>
<name>A0AAQ4CRT0_9CREN</name>
<organism evidence="3 4">
    <name type="scientific">Saccharolobus caldissimus</name>
    <dbReference type="NCBI Taxonomy" id="1702097"/>
    <lineage>
        <taxon>Archaea</taxon>
        <taxon>Thermoproteota</taxon>
        <taxon>Thermoprotei</taxon>
        <taxon>Sulfolobales</taxon>
        <taxon>Sulfolobaceae</taxon>
        <taxon>Saccharolobus</taxon>
    </lineage>
</organism>
<dbReference type="AlphaFoldDB" id="A0AAQ4CRT0"/>
<keyword evidence="4" id="KW-1185">Reference proteome</keyword>
<reference evidence="3 4" key="1">
    <citation type="journal article" date="2022" name="Microbiol. Resour. Announc.">
        <title>Complete Genome Sequence of the Hyperthermophilic and Acidophilic Archaeon Saccharolobus caldissimus Strain HS-3T.</title>
        <authorList>
            <person name="Sakai H.D."/>
            <person name="Kurosawa N."/>
        </authorList>
    </citation>
    <scope>NUCLEOTIDE SEQUENCE [LARGE SCALE GENOMIC DNA]</scope>
    <source>
        <strain evidence="3 4">JCM32116</strain>
    </source>
</reference>
<dbReference type="Proteomes" id="UP001319921">
    <property type="component" value="Chromosome"/>
</dbReference>
<sequence length="458" mass="53757">MRKKFVISDKLILEEVLYYIVNDEELLKIMSEWNFWGKERLKLGIERECYIERIIKLLSSVKVVAISGIRRAGKSFIARQVLNRLIENGVKLEDTLIIKLDDERLINLNYELLLKMYNLYLTYVKKDKSKPTYIVLDEAQEVEGWERFVRGLEERCEAKIIVTGSSAKLLSSEFTTLLSGRHVEVRVTPLSFREVLEFKGIKIKGVLEFAENIDRIKRELIEMINYGGFPDVVLNPEVRAELIHSYFDTIIVKDVVNRYKLRREEKIRTLAKFYVSSSASKITYNSVSKFLKIPVKTVERYSEYLEKSFLIFFLKNYSISPKTIENSPRKVYVIDNGFLKYFSTASLGRAFETLIVQHLYRYALKRFYELYYWSSGNSEIDVIIKSGKKILPIQITYELNNENEERELKSLKKFKKYASYDNSLVITFEQEREIEGIKVLPAYKFLLSLDDVLDSLIS</sequence>
<dbReference type="Pfam" id="PF13635">
    <property type="entry name" value="DUF4143"/>
    <property type="match status" value="1"/>
</dbReference>
<protein>
    <submittedName>
        <fullName evidence="3">ATPase AAA</fullName>
    </submittedName>
</protein>
<dbReference type="Pfam" id="PF13173">
    <property type="entry name" value="AAA_14"/>
    <property type="match status" value="1"/>
</dbReference>
<evidence type="ECO:0000259" key="1">
    <source>
        <dbReference type="Pfam" id="PF13173"/>
    </source>
</evidence>
<dbReference type="InterPro" id="IPR027417">
    <property type="entry name" value="P-loop_NTPase"/>
</dbReference>
<dbReference type="PANTHER" id="PTHR33295">
    <property type="entry name" value="ATPASE"/>
    <property type="match status" value="1"/>
</dbReference>
<dbReference type="SUPFAM" id="SSF52540">
    <property type="entry name" value="P-loop containing nucleoside triphosphate hydrolases"/>
    <property type="match status" value="1"/>
</dbReference>
<evidence type="ECO:0000259" key="2">
    <source>
        <dbReference type="Pfam" id="PF13635"/>
    </source>
</evidence>
<dbReference type="InterPro" id="IPR041682">
    <property type="entry name" value="AAA_14"/>
</dbReference>
<feature type="domain" description="AAA" evidence="1">
    <location>
        <begin position="62"/>
        <end position="196"/>
    </location>
</feature>